<evidence type="ECO:0000256" key="10">
    <source>
        <dbReference type="SAM" id="MobiDB-lite"/>
    </source>
</evidence>
<feature type="transmembrane region" description="Helical" evidence="11">
    <location>
        <begin position="446"/>
        <end position="467"/>
    </location>
</feature>
<evidence type="ECO:0000259" key="12">
    <source>
        <dbReference type="Pfam" id="PF01514"/>
    </source>
</evidence>
<organism evidence="14 15">
    <name type="scientific">Paenibacillus gansuensis</name>
    <dbReference type="NCBI Taxonomy" id="306542"/>
    <lineage>
        <taxon>Bacteria</taxon>
        <taxon>Bacillati</taxon>
        <taxon>Bacillota</taxon>
        <taxon>Bacilli</taxon>
        <taxon>Bacillales</taxon>
        <taxon>Paenibacillaceae</taxon>
        <taxon>Paenibacillus</taxon>
    </lineage>
</organism>
<evidence type="ECO:0000256" key="2">
    <source>
        <dbReference type="ARBA" id="ARBA00004651"/>
    </source>
</evidence>
<dbReference type="Pfam" id="PF01514">
    <property type="entry name" value="YscJ_FliF"/>
    <property type="match status" value="1"/>
</dbReference>
<evidence type="ECO:0000313" key="14">
    <source>
        <dbReference type="EMBL" id="MFD2613000.1"/>
    </source>
</evidence>
<dbReference type="InterPro" id="IPR043427">
    <property type="entry name" value="YscJ/FliF"/>
</dbReference>
<dbReference type="InterPro" id="IPR006182">
    <property type="entry name" value="FliF_N_dom"/>
</dbReference>
<comment type="subcellular location">
    <subcellularLocation>
        <location evidence="1 9">Bacterial flagellum basal body</location>
    </subcellularLocation>
    <subcellularLocation>
        <location evidence="2">Cell membrane</location>
        <topology evidence="2">Multi-pass membrane protein</topology>
    </subcellularLocation>
</comment>
<evidence type="ECO:0000256" key="5">
    <source>
        <dbReference type="ARBA" id="ARBA00022692"/>
    </source>
</evidence>
<evidence type="ECO:0000259" key="13">
    <source>
        <dbReference type="Pfam" id="PF08345"/>
    </source>
</evidence>
<dbReference type="InterPro" id="IPR045851">
    <property type="entry name" value="AMP-bd_C_sf"/>
</dbReference>
<keyword evidence="14" id="KW-0282">Flagellum</keyword>
<comment type="similarity">
    <text evidence="3 9">Belongs to the FliF family.</text>
</comment>
<evidence type="ECO:0000256" key="6">
    <source>
        <dbReference type="ARBA" id="ARBA00022989"/>
    </source>
</evidence>
<evidence type="ECO:0000256" key="3">
    <source>
        <dbReference type="ARBA" id="ARBA00007971"/>
    </source>
</evidence>
<reference evidence="15" key="1">
    <citation type="journal article" date="2019" name="Int. J. Syst. Evol. Microbiol.">
        <title>The Global Catalogue of Microorganisms (GCM) 10K type strain sequencing project: providing services to taxonomists for standard genome sequencing and annotation.</title>
        <authorList>
            <consortium name="The Broad Institute Genomics Platform"/>
            <consortium name="The Broad Institute Genome Sequencing Center for Infectious Disease"/>
            <person name="Wu L."/>
            <person name="Ma J."/>
        </authorList>
    </citation>
    <scope>NUCLEOTIDE SEQUENCE [LARGE SCALE GENOMIC DNA]</scope>
    <source>
        <strain evidence="15">KCTC 3950</strain>
    </source>
</reference>
<dbReference type="Gene3D" id="3.30.300.30">
    <property type="match status" value="1"/>
</dbReference>
<protein>
    <recommendedName>
        <fullName evidence="9">Flagellar M-ring protein</fullName>
    </recommendedName>
</protein>
<accession>A0ABW5PDF9</accession>
<comment type="function">
    <text evidence="9">The M ring may be actively involved in energy transduction.</text>
</comment>
<evidence type="ECO:0000256" key="9">
    <source>
        <dbReference type="PIRNR" id="PIRNR004862"/>
    </source>
</evidence>
<evidence type="ECO:0000313" key="15">
    <source>
        <dbReference type="Proteomes" id="UP001597541"/>
    </source>
</evidence>
<gene>
    <name evidence="14" type="primary">fliF</name>
    <name evidence="14" type="ORF">ACFSUF_11255</name>
</gene>
<dbReference type="InterPro" id="IPR013556">
    <property type="entry name" value="Flag_M-ring_C"/>
</dbReference>
<dbReference type="NCBIfam" id="TIGR00206">
    <property type="entry name" value="fliF"/>
    <property type="match status" value="1"/>
</dbReference>
<dbReference type="EMBL" id="JBHUME010000007">
    <property type="protein sequence ID" value="MFD2613000.1"/>
    <property type="molecule type" value="Genomic_DNA"/>
</dbReference>
<dbReference type="Proteomes" id="UP001597541">
    <property type="component" value="Unassembled WGS sequence"/>
</dbReference>
<feature type="compositionally biased region" description="Polar residues" evidence="10">
    <location>
        <begin position="324"/>
        <end position="333"/>
    </location>
</feature>
<sequence length="531" mass="57895">MNERLLQYRERMTQYWTQFNKTQKIMLVSAVLMSVLAIILLSFYFSKTEYSTAFTNLDSADASGIAAYLDSNGIPYKISSSPDGKSMIDVPAADATKVKIEGEAQGLIQNGSIGFDIFSKSENMFGFTDNEFDVVKQDALAGEIQQLINSMNGITSSKVLVTLPEEDPFVTTEDQQQALASVNVRFKPGYRPDQAQIDSIYNLVSKSVPNLPLDNINVTGPDSELLPSSKTAGNDSAGVVAQQFEVTNQFNKSIENNVKQFLGPLFGNGKFVVSVVSKLNFDKVNSQENLVTPVVNDEGIAVSVQKIQENYSGEGAPSGGVAGTGQTDVPNYPSSSSTGKTTSEKSSETINNEINRIQNTISRSPYSVKDLTINIGIEPPDPNNPASLTQETKDEVKNIMVNIVSASLADNGMAFTPEDMQNKVVIFSKAFEGKQQAETTSALSKYLMFGLGGVALALVTGGIVLAVRRKRRAAELAEEELEMAPSTRVELPSIEMDPAKNENQVRKQLETLAKKRPEEFVNLLRTWLVDE</sequence>
<keyword evidence="15" id="KW-1185">Reference proteome</keyword>
<dbReference type="PANTHER" id="PTHR30046">
    <property type="entry name" value="FLAGELLAR M-RING PROTEIN"/>
    <property type="match status" value="1"/>
</dbReference>
<dbReference type="InterPro" id="IPR000067">
    <property type="entry name" value="FlgMring_FliF"/>
</dbReference>
<proteinExistence type="inferred from homology"/>
<keyword evidence="5 11" id="KW-0812">Transmembrane</keyword>
<feature type="domain" description="Flagellar M-ring C-terminal" evidence="13">
    <location>
        <begin position="262"/>
        <end position="400"/>
    </location>
</feature>
<comment type="caution">
    <text evidence="14">The sequence shown here is derived from an EMBL/GenBank/DDBJ whole genome shotgun (WGS) entry which is preliminary data.</text>
</comment>
<evidence type="ECO:0000256" key="4">
    <source>
        <dbReference type="ARBA" id="ARBA00022475"/>
    </source>
</evidence>
<dbReference type="PANTHER" id="PTHR30046:SF0">
    <property type="entry name" value="FLAGELLAR M-RING PROTEIN"/>
    <property type="match status" value="1"/>
</dbReference>
<evidence type="ECO:0000256" key="7">
    <source>
        <dbReference type="ARBA" id="ARBA00023136"/>
    </source>
</evidence>
<keyword evidence="6 11" id="KW-1133">Transmembrane helix</keyword>
<dbReference type="RefSeq" id="WP_377602888.1">
    <property type="nucleotide sequence ID" value="NZ_JBHUME010000007.1"/>
</dbReference>
<name>A0ABW5PDF9_9BACL</name>
<feature type="region of interest" description="Disordered" evidence="10">
    <location>
        <begin position="311"/>
        <end position="350"/>
    </location>
</feature>
<evidence type="ECO:0000256" key="11">
    <source>
        <dbReference type="SAM" id="Phobius"/>
    </source>
</evidence>
<dbReference type="PIRSF" id="PIRSF004862">
    <property type="entry name" value="FliF"/>
    <property type="match status" value="1"/>
</dbReference>
<evidence type="ECO:0000256" key="1">
    <source>
        <dbReference type="ARBA" id="ARBA00004117"/>
    </source>
</evidence>
<evidence type="ECO:0000256" key="8">
    <source>
        <dbReference type="ARBA" id="ARBA00023143"/>
    </source>
</evidence>
<feature type="transmembrane region" description="Helical" evidence="11">
    <location>
        <begin position="25"/>
        <end position="45"/>
    </location>
</feature>
<keyword evidence="7 11" id="KW-0472">Membrane</keyword>
<keyword evidence="8 9" id="KW-0975">Bacterial flagellum</keyword>
<dbReference type="PRINTS" id="PR01009">
    <property type="entry name" value="FLGMRINGFLIF"/>
</dbReference>
<dbReference type="Pfam" id="PF08345">
    <property type="entry name" value="YscJ_FliF_C"/>
    <property type="match status" value="1"/>
</dbReference>
<keyword evidence="14" id="KW-0969">Cilium</keyword>
<keyword evidence="14" id="KW-0966">Cell projection</keyword>
<feature type="domain" description="Flagellar M-ring N-terminal" evidence="12">
    <location>
        <begin position="46"/>
        <end position="226"/>
    </location>
</feature>
<keyword evidence="4" id="KW-1003">Cell membrane</keyword>